<feature type="transmembrane region" description="Helical" evidence="1">
    <location>
        <begin position="126"/>
        <end position="145"/>
    </location>
</feature>
<feature type="transmembrane region" description="Helical" evidence="1">
    <location>
        <begin position="76"/>
        <end position="97"/>
    </location>
</feature>
<comment type="caution">
    <text evidence="2">The sequence shown here is derived from an EMBL/GenBank/DDBJ whole genome shotgun (WGS) entry which is preliminary data.</text>
</comment>
<evidence type="ECO:0000313" key="3">
    <source>
        <dbReference type="Proteomes" id="UP000682811"/>
    </source>
</evidence>
<dbReference type="InterPro" id="IPR046717">
    <property type="entry name" value="DUF6609"/>
</dbReference>
<accession>A0A920CQQ9</accession>
<keyword evidence="1" id="KW-0472">Membrane</keyword>
<evidence type="ECO:0000256" key="1">
    <source>
        <dbReference type="SAM" id="Phobius"/>
    </source>
</evidence>
<sequence length="183" mass="21242">MNFNKKEQFLNKRICGLWLIWIAFIILASAAFGGRQQILPEIFYPGYVLGIIFILNNKSVYRMFSFGRPTQFQKRMTFVSILFMMVLMVLISGKYYAHHDYRMVWLGAFLAIALHFIPFSTVHGNVMVLLAIPLFINAMVGFSSPNIPFREIAYVDALIKFIFGAVLFRSKNPLRESRLLTRR</sequence>
<proteinExistence type="predicted"/>
<dbReference type="RefSeq" id="WP_212977340.1">
    <property type="nucleotide sequence ID" value="NZ_AP025343.1"/>
</dbReference>
<protein>
    <submittedName>
        <fullName evidence="2">Uncharacterized protein</fullName>
    </submittedName>
</protein>
<feature type="transmembrane region" description="Helical" evidence="1">
    <location>
        <begin position="14"/>
        <end position="32"/>
    </location>
</feature>
<dbReference type="AlphaFoldDB" id="A0A920CQQ9"/>
<keyword evidence="3" id="KW-1185">Reference proteome</keyword>
<dbReference type="Proteomes" id="UP000682811">
    <property type="component" value="Unassembled WGS sequence"/>
</dbReference>
<evidence type="ECO:0000313" key="2">
    <source>
        <dbReference type="EMBL" id="GIO46299.1"/>
    </source>
</evidence>
<gene>
    <name evidence="2" type="ORF">J34TS1_10640</name>
</gene>
<dbReference type="EMBL" id="BORT01000003">
    <property type="protein sequence ID" value="GIO46299.1"/>
    <property type="molecule type" value="Genomic_DNA"/>
</dbReference>
<reference evidence="2 3" key="1">
    <citation type="submission" date="2021-03" db="EMBL/GenBank/DDBJ databases">
        <title>Antimicrobial resistance genes in bacteria isolated from Japanese honey, and their potential for conferring macrolide and lincosamide resistance in the American foulbrood pathogen Paenibacillus larvae.</title>
        <authorList>
            <person name="Okamoto M."/>
            <person name="Kumagai M."/>
            <person name="Kanamori H."/>
            <person name="Takamatsu D."/>
        </authorList>
    </citation>
    <scope>NUCLEOTIDE SEQUENCE [LARGE SCALE GENOMIC DNA]</scope>
    <source>
        <strain evidence="2 3">J34TS1</strain>
    </source>
</reference>
<organism evidence="2 3">
    <name type="scientific">Paenibacillus azoreducens</name>
    <dbReference type="NCBI Taxonomy" id="116718"/>
    <lineage>
        <taxon>Bacteria</taxon>
        <taxon>Bacillati</taxon>
        <taxon>Bacillota</taxon>
        <taxon>Bacilli</taxon>
        <taxon>Bacillales</taxon>
        <taxon>Paenibacillaceae</taxon>
        <taxon>Paenibacillus</taxon>
    </lineage>
</organism>
<dbReference type="Pfam" id="PF20313">
    <property type="entry name" value="DUF6609"/>
    <property type="match status" value="1"/>
</dbReference>
<feature type="transmembrane region" description="Helical" evidence="1">
    <location>
        <begin position="103"/>
        <end position="119"/>
    </location>
</feature>
<name>A0A920CQQ9_9BACL</name>
<keyword evidence="1" id="KW-1133">Transmembrane helix</keyword>
<feature type="transmembrane region" description="Helical" evidence="1">
    <location>
        <begin position="151"/>
        <end position="168"/>
    </location>
</feature>
<keyword evidence="1" id="KW-0812">Transmembrane</keyword>
<feature type="transmembrane region" description="Helical" evidence="1">
    <location>
        <begin position="38"/>
        <end position="55"/>
    </location>
</feature>